<organism evidence="1 2">
    <name type="scientific">Rhizophagus clarus</name>
    <dbReference type="NCBI Taxonomy" id="94130"/>
    <lineage>
        <taxon>Eukaryota</taxon>
        <taxon>Fungi</taxon>
        <taxon>Fungi incertae sedis</taxon>
        <taxon>Mucoromycota</taxon>
        <taxon>Glomeromycotina</taxon>
        <taxon>Glomeromycetes</taxon>
        <taxon>Glomerales</taxon>
        <taxon>Glomeraceae</taxon>
        <taxon>Rhizophagus</taxon>
    </lineage>
</organism>
<name>A0A2Z6QEH8_9GLOM</name>
<dbReference type="Proteomes" id="UP000247702">
    <property type="component" value="Unassembled WGS sequence"/>
</dbReference>
<proteinExistence type="predicted"/>
<keyword evidence="2" id="KW-1185">Reference proteome</keyword>
<reference evidence="1 2" key="1">
    <citation type="submission" date="2017-11" db="EMBL/GenBank/DDBJ databases">
        <title>The genome of Rhizophagus clarus HR1 reveals common genetic basis of auxotrophy among arbuscular mycorrhizal fungi.</title>
        <authorList>
            <person name="Kobayashi Y."/>
        </authorList>
    </citation>
    <scope>NUCLEOTIDE SEQUENCE [LARGE SCALE GENOMIC DNA]</scope>
    <source>
        <strain evidence="1 2">HR1</strain>
    </source>
</reference>
<dbReference type="EMBL" id="BEXD01000085">
    <property type="protein sequence ID" value="GBB84109.1"/>
    <property type="molecule type" value="Genomic_DNA"/>
</dbReference>
<evidence type="ECO:0000313" key="2">
    <source>
        <dbReference type="Proteomes" id="UP000247702"/>
    </source>
</evidence>
<evidence type="ECO:0000313" key="1">
    <source>
        <dbReference type="EMBL" id="GBB84109.1"/>
    </source>
</evidence>
<protein>
    <submittedName>
        <fullName evidence="1">Uncharacterized protein</fullName>
    </submittedName>
</protein>
<sequence>MSDFYVVILIFLDTKLQAFSQISSLELDDQFLEHLDAVFGKTVFKFLLGLIGYWRFSGDYLESLDLDFISDGISAGKLAPLKPDKVS</sequence>
<dbReference type="AlphaFoldDB" id="A0A2Z6QEH8"/>
<gene>
    <name evidence="1" type="ORF">RclHR1_10740008</name>
</gene>
<comment type="caution">
    <text evidence="1">The sequence shown here is derived from an EMBL/GenBank/DDBJ whole genome shotgun (WGS) entry which is preliminary data.</text>
</comment>
<accession>A0A2Z6QEH8</accession>